<dbReference type="AlphaFoldDB" id="A0A6U2BKG0"/>
<proteinExistence type="predicted"/>
<evidence type="ECO:0000313" key="2">
    <source>
        <dbReference type="EMBL" id="CAD8581093.1"/>
    </source>
</evidence>
<organism evidence="1">
    <name type="scientific">Micromonas pusilla</name>
    <name type="common">Picoplanktonic green alga</name>
    <name type="synonym">Chromulina pusilla</name>
    <dbReference type="NCBI Taxonomy" id="38833"/>
    <lineage>
        <taxon>Eukaryota</taxon>
        <taxon>Viridiplantae</taxon>
        <taxon>Chlorophyta</taxon>
        <taxon>Mamiellophyceae</taxon>
        <taxon>Mamiellales</taxon>
        <taxon>Mamiellaceae</taxon>
        <taxon>Micromonas</taxon>
    </lineage>
</organism>
<dbReference type="EMBL" id="HBEV01003897">
    <property type="protein sequence ID" value="CAD8581093.1"/>
    <property type="molecule type" value="Transcribed_RNA"/>
</dbReference>
<name>A0A6U2BKG0_MICPS</name>
<sequence length="107" mass="12365">MEEHMLKYRLDQIEQLVPWVMADRSDGGDWQRARGVVNMFNERRDPRLLSPRHRLRADVYVRVGASYGTLALIAYAPRKPDPLGTMFKCLLDNDTKVLAMLEIYEGG</sequence>
<protein>
    <submittedName>
        <fullName evidence="1">Uncharacterized protein</fullName>
    </submittedName>
</protein>
<gene>
    <name evidence="1" type="ORF">MSP1404_LOCUS2934</name>
    <name evidence="2" type="ORF">MSP1404_LOCUS2935</name>
</gene>
<accession>A0A6U2BKG0</accession>
<reference evidence="1" key="1">
    <citation type="submission" date="2021-01" db="EMBL/GenBank/DDBJ databases">
        <authorList>
            <person name="Corre E."/>
            <person name="Pelletier E."/>
            <person name="Niang G."/>
            <person name="Scheremetjew M."/>
            <person name="Finn R."/>
            <person name="Kale V."/>
            <person name="Holt S."/>
            <person name="Cochrane G."/>
            <person name="Meng A."/>
            <person name="Brown T."/>
            <person name="Cohen L."/>
        </authorList>
    </citation>
    <scope>NUCLEOTIDE SEQUENCE</scope>
    <source>
        <strain evidence="1">CCMP494</strain>
    </source>
</reference>
<dbReference type="EMBL" id="HBEV01003895">
    <property type="protein sequence ID" value="CAD8581091.1"/>
    <property type="molecule type" value="Transcribed_RNA"/>
</dbReference>
<evidence type="ECO:0000313" key="1">
    <source>
        <dbReference type="EMBL" id="CAD8581091.1"/>
    </source>
</evidence>